<dbReference type="InterPro" id="IPR017516">
    <property type="entry name" value="AbrB_dup"/>
</dbReference>
<dbReference type="NCBIfam" id="TIGR03082">
    <property type="entry name" value="Gneg_AbrB_dup"/>
    <property type="match status" value="2"/>
</dbReference>
<protein>
    <submittedName>
        <fullName evidence="2">AbrB family transcriptional regulator</fullName>
    </submittedName>
</protein>
<name>A0ABT3BTD4_9PSED</name>
<feature type="transmembrane region" description="Helical" evidence="1">
    <location>
        <begin position="313"/>
        <end position="335"/>
    </location>
</feature>
<dbReference type="PANTHER" id="PTHR38457:SF1">
    <property type="entry name" value="REGULATOR ABRB-RELATED"/>
    <property type="match status" value="1"/>
</dbReference>
<accession>A0ABT3BTD4</accession>
<dbReference type="EMBL" id="JAOXML010000003">
    <property type="protein sequence ID" value="MCV4376113.1"/>
    <property type="molecule type" value="Genomic_DNA"/>
</dbReference>
<dbReference type="Pfam" id="PF05145">
    <property type="entry name" value="AbrB"/>
    <property type="match status" value="1"/>
</dbReference>
<feature type="transmembrane region" description="Helical" evidence="1">
    <location>
        <begin position="80"/>
        <end position="102"/>
    </location>
</feature>
<feature type="transmembrane region" description="Helical" evidence="1">
    <location>
        <begin position="34"/>
        <end position="49"/>
    </location>
</feature>
<comment type="caution">
    <text evidence="2">The sequence shown here is derived from an EMBL/GenBank/DDBJ whole genome shotgun (WGS) entry which is preliminary data.</text>
</comment>
<keyword evidence="1" id="KW-0472">Membrane</keyword>
<keyword evidence="3" id="KW-1185">Reference proteome</keyword>
<dbReference type="InterPro" id="IPR007820">
    <property type="entry name" value="AbrB_fam"/>
</dbReference>
<sequence>MQVLRWVMLSLVSILLALVLEAVGAPAAFMIGAMVSGIFFVVIGSSLVLDKRCSNLAQAVIGTFIGSALHPEFIEAQNVPFHIFVLVTLSVLGLSIFTGVLVTRIKFLPGSTGLWGTLPGAAPMMIILSEQYGADSRLVAFIQYSRVVLVALIASFVVGNFQTASSPEPWFDINDPGQLAPVAVVVASMILASIMRSPAANFVGAIAIAAIAQFVFKVSMVPPKWLLTLGFVFLGWSVGLRFSEDVRHAAKKAFLRVILLLLAMIACCYLVGCLLVQFFGVDPLTAYLATSPGGVDSIAIIAHGTSVDMSFVIAMQMTRFIILLFFGPAITRFVFERLVKPRVANAQ</sequence>
<organism evidence="2 3">
    <name type="scientific">Pseudomonas capsici</name>
    <dbReference type="NCBI Taxonomy" id="2810614"/>
    <lineage>
        <taxon>Bacteria</taxon>
        <taxon>Pseudomonadati</taxon>
        <taxon>Pseudomonadota</taxon>
        <taxon>Gammaproteobacteria</taxon>
        <taxon>Pseudomonadales</taxon>
        <taxon>Pseudomonadaceae</taxon>
        <taxon>Pseudomonas</taxon>
    </lineage>
</organism>
<proteinExistence type="predicted"/>
<dbReference type="Proteomes" id="UP001207294">
    <property type="component" value="Unassembled WGS sequence"/>
</dbReference>
<feature type="transmembrane region" description="Helical" evidence="1">
    <location>
        <begin position="138"/>
        <end position="158"/>
    </location>
</feature>
<dbReference type="RefSeq" id="WP_201012783.1">
    <property type="nucleotide sequence ID" value="NZ_JAOXME010000001.1"/>
</dbReference>
<keyword evidence="1" id="KW-0812">Transmembrane</keyword>
<reference evidence="2 3" key="1">
    <citation type="submission" date="2022-10" db="EMBL/GenBank/DDBJ databases">
        <title>Characterization of Pseudomonas capsici strains from pepper and tomato in Georgia.</title>
        <authorList>
            <person name="Zhao M."/>
            <person name="Dutta B."/>
        </authorList>
    </citation>
    <scope>NUCLEOTIDE SEQUENCE [LARGE SCALE GENOMIC DNA]</scope>
    <source>
        <strain evidence="2 3">Pc20-5</strain>
    </source>
</reference>
<evidence type="ECO:0000313" key="3">
    <source>
        <dbReference type="Proteomes" id="UP001207294"/>
    </source>
</evidence>
<feature type="transmembrane region" description="Helical" evidence="1">
    <location>
        <begin position="225"/>
        <end position="242"/>
    </location>
</feature>
<keyword evidence="1" id="KW-1133">Transmembrane helix</keyword>
<evidence type="ECO:0000313" key="2">
    <source>
        <dbReference type="EMBL" id="MCV4376113.1"/>
    </source>
</evidence>
<evidence type="ECO:0000256" key="1">
    <source>
        <dbReference type="SAM" id="Phobius"/>
    </source>
</evidence>
<dbReference type="PIRSF" id="PIRSF038991">
    <property type="entry name" value="Protein_AbrB"/>
    <property type="match status" value="1"/>
</dbReference>
<gene>
    <name evidence="2" type="ORF">OH718_05835</name>
</gene>
<dbReference type="PANTHER" id="PTHR38457">
    <property type="entry name" value="REGULATOR ABRB-RELATED"/>
    <property type="match status" value="1"/>
</dbReference>
<feature type="transmembrane region" description="Helical" evidence="1">
    <location>
        <begin position="254"/>
        <end position="279"/>
    </location>
</feature>
<feature type="transmembrane region" description="Helical" evidence="1">
    <location>
        <begin position="178"/>
        <end position="195"/>
    </location>
</feature>
<feature type="transmembrane region" description="Helical" evidence="1">
    <location>
        <begin position="202"/>
        <end position="219"/>
    </location>
</feature>